<name>A0A1G6J5B9_9BRAD</name>
<evidence type="ECO:0008006" key="4">
    <source>
        <dbReference type="Google" id="ProtNLM"/>
    </source>
</evidence>
<feature type="signal peptide" evidence="1">
    <location>
        <begin position="1"/>
        <end position="29"/>
    </location>
</feature>
<proteinExistence type="predicted"/>
<dbReference type="Proteomes" id="UP000199245">
    <property type="component" value="Unassembled WGS sequence"/>
</dbReference>
<sequence length="85" mass="9259">MRTTVLFAVLAFVLAFGVAGLASVSPASARDYRWCVQGRGVGYPGDCMYQTRAQCLASASGRNVTCGINPRAAYGQQRRGYRDRY</sequence>
<evidence type="ECO:0000313" key="2">
    <source>
        <dbReference type="EMBL" id="SDC14022.1"/>
    </source>
</evidence>
<evidence type="ECO:0000313" key="3">
    <source>
        <dbReference type="Proteomes" id="UP000199245"/>
    </source>
</evidence>
<accession>A0A1G6J5B9</accession>
<evidence type="ECO:0000256" key="1">
    <source>
        <dbReference type="SAM" id="SignalP"/>
    </source>
</evidence>
<gene>
    <name evidence="2" type="ORF">SAMN05216337_1001349</name>
</gene>
<dbReference type="InterPro" id="IPR021937">
    <property type="entry name" value="DUF3551"/>
</dbReference>
<dbReference type="AlphaFoldDB" id="A0A1G6J5B9"/>
<organism evidence="2 3">
    <name type="scientific">Bradyrhizobium brasilense</name>
    <dbReference type="NCBI Taxonomy" id="1419277"/>
    <lineage>
        <taxon>Bacteria</taxon>
        <taxon>Pseudomonadati</taxon>
        <taxon>Pseudomonadota</taxon>
        <taxon>Alphaproteobacteria</taxon>
        <taxon>Hyphomicrobiales</taxon>
        <taxon>Nitrobacteraceae</taxon>
        <taxon>Bradyrhizobium</taxon>
    </lineage>
</organism>
<dbReference type="Pfam" id="PF12071">
    <property type="entry name" value="DUF3551"/>
    <property type="match status" value="1"/>
</dbReference>
<protein>
    <recommendedName>
        <fullName evidence="4">DUF3551 domain-containing protein</fullName>
    </recommendedName>
</protein>
<dbReference type="RefSeq" id="WP_092078420.1">
    <property type="nucleotide sequence ID" value="NZ_FMZW01000001.1"/>
</dbReference>
<keyword evidence="1" id="KW-0732">Signal</keyword>
<reference evidence="2 3" key="1">
    <citation type="submission" date="2016-10" db="EMBL/GenBank/DDBJ databases">
        <authorList>
            <person name="de Groot N.N."/>
        </authorList>
    </citation>
    <scope>NUCLEOTIDE SEQUENCE [LARGE SCALE GENOMIC DNA]</scope>
    <source>
        <strain evidence="2 3">R5</strain>
    </source>
</reference>
<feature type="chain" id="PRO_5011746529" description="DUF3551 domain-containing protein" evidence="1">
    <location>
        <begin position="30"/>
        <end position="85"/>
    </location>
</feature>
<dbReference type="EMBL" id="FMZW01000001">
    <property type="protein sequence ID" value="SDC14022.1"/>
    <property type="molecule type" value="Genomic_DNA"/>
</dbReference>